<evidence type="ECO:0000256" key="5">
    <source>
        <dbReference type="SAM" id="Phobius"/>
    </source>
</evidence>
<name>A0A250X324_9CHLO</name>
<dbReference type="EMBL" id="BEGY01000025">
    <property type="protein sequence ID" value="GAX77461.1"/>
    <property type="molecule type" value="Genomic_DNA"/>
</dbReference>
<evidence type="ECO:0000256" key="3">
    <source>
        <dbReference type="ARBA" id="ARBA00022989"/>
    </source>
</evidence>
<organism evidence="6 7">
    <name type="scientific">Chlamydomonas eustigma</name>
    <dbReference type="NCBI Taxonomy" id="1157962"/>
    <lineage>
        <taxon>Eukaryota</taxon>
        <taxon>Viridiplantae</taxon>
        <taxon>Chlorophyta</taxon>
        <taxon>core chlorophytes</taxon>
        <taxon>Chlorophyceae</taxon>
        <taxon>CS clade</taxon>
        <taxon>Chlamydomonadales</taxon>
        <taxon>Chlamydomonadaceae</taxon>
        <taxon>Chlamydomonas</taxon>
    </lineage>
</organism>
<evidence type="ECO:0000256" key="2">
    <source>
        <dbReference type="ARBA" id="ARBA00022692"/>
    </source>
</evidence>
<evidence type="ECO:0000256" key="4">
    <source>
        <dbReference type="ARBA" id="ARBA00023136"/>
    </source>
</evidence>
<dbReference type="GO" id="GO:0016020">
    <property type="term" value="C:membrane"/>
    <property type="evidence" value="ECO:0007669"/>
    <property type="project" value="UniProtKB-SubCell"/>
</dbReference>
<comment type="subcellular location">
    <subcellularLocation>
        <location evidence="1">Membrane</location>
        <topology evidence="1">Multi-pass membrane protein</topology>
    </subcellularLocation>
</comment>
<dbReference type="Proteomes" id="UP000232323">
    <property type="component" value="Unassembled WGS sequence"/>
</dbReference>
<feature type="transmembrane region" description="Helical" evidence="5">
    <location>
        <begin position="247"/>
        <end position="270"/>
    </location>
</feature>
<dbReference type="PANTHER" id="PTHR11132">
    <property type="entry name" value="SOLUTE CARRIER FAMILY 35"/>
    <property type="match status" value="1"/>
</dbReference>
<keyword evidence="2 5" id="KW-0812">Transmembrane</keyword>
<dbReference type="AlphaFoldDB" id="A0A250X324"/>
<feature type="transmembrane region" description="Helical" evidence="5">
    <location>
        <begin position="208"/>
        <end position="227"/>
    </location>
</feature>
<feature type="transmembrane region" description="Helical" evidence="5">
    <location>
        <begin position="110"/>
        <end position="134"/>
    </location>
</feature>
<keyword evidence="4 5" id="KW-0472">Membrane</keyword>
<feature type="transmembrane region" description="Helical" evidence="5">
    <location>
        <begin position="146"/>
        <end position="164"/>
    </location>
</feature>
<comment type="caution">
    <text evidence="6">The sequence shown here is derived from an EMBL/GenBank/DDBJ whole genome shotgun (WGS) entry which is preliminary data.</text>
</comment>
<reference evidence="6 7" key="1">
    <citation type="submission" date="2017-08" db="EMBL/GenBank/DDBJ databases">
        <title>Acidophilic green algal genome provides insights into adaptation to an acidic environment.</title>
        <authorList>
            <person name="Hirooka S."/>
            <person name="Hirose Y."/>
            <person name="Kanesaki Y."/>
            <person name="Higuchi S."/>
            <person name="Fujiwara T."/>
            <person name="Onuma R."/>
            <person name="Era A."/>
            <person name="Ohbayashi R."/>
            <person name="Uzuka A."/>
            <person name="Nozaki H."/>
            <person name="Yoshikawa H."/>
            <person name="Miyagishima S.Y."/>
        </authorList>
    </citation>
    <scope>NUCLEOTIDE SEQUENCE [LARGE SCALE GENOMIC DNA]</scope>
    <source>
        <strain evidence="6 7">NIES-2499</strain>
    </source>
</reference>
<evidence type="ECO:0000313" key="6">
    <source>
        <dbReference type="EMBL" id="GAX77461.1"/>
    </source>
</evidence>
<dbReference type="InterPro" id="IPR050186">
    <property type="entry name" value="TPT_transporter"/>
</dbReference>
<evidence type="ECO:0000313" key="7">
    <source>
        <dbReference type="Proteomes" id="UP000232323"/>
    </source>
</evidence>
<feature type="transmembrane region" description="Helical" evidence="5">
    <location>
        <begin position="20"/>
        <end position="40"/>
    </location>
</feature>
<dbReference type="OrthoDB" id="6418713at2759"/>
<keyword evidence="7" id="KW-1185">Reference proteome</keyword>
<evidence type="ECO:0008006" key="8">
    <source>
        <dbReference type="Google" id="ProtNLM"/>
    </source>
</evidence>
<protein>
    <recommendedName>
        <fullName evidence="8">Sugar phosphate transporter domain-containing protein</fullName>
    </recommendedName>
</protein>
<accession>A0A250X324</accession>
<gene>
    <name evidence="6" type="ORF">CEUSTIGMA_g4905.t1</name>
</gene>
<feature type="transmembrane region" description="Helical" evidence="5">
    <location>
        <begin position="52"/>
        <end position="76"/>
    </location>
</feature>
<keyword evidence="3 5" id="KW-1133">Transmembrane helix</keyword>
<proteinExistence type="predicted"/>
<sequence length="343" mass="38167">MQRCVISSPSDDFERTSLSFALQSWYIMVWITLSAISMLLDKYVMYFFQGFSFPITLALLQYASSTLLALSFHWLAGSCDKEDGVFNTYNRCTIPLTIALVLSKCLRNAAYMYLSAGLMQMTEAAAAAASYLLTSIVIDTEGYSRTACMCGFVILLGAAMAFYGQNQLEMKGLLLQAGSLSAESFYLMLLKQMSHQKAGRCLSQARFILLRTAPTAFLLLLPLFIMIEMRPLHQHAATPGFTSYPLILNVSTLQVLHLVTIFLLCGSVTWKGMRKAEQCKEWLAILLSLGCFGSKYTLLQICGFVATSFGMSRNDNKILNQEVLVFKLIEAVSVGKDDRSLRT</sequence>
<evidence type="ECO:0000256" key="1">
    <source>
        <dbReference type="ARBA" id="ARBA00004141"/>
    </source>
</evidence>